<name>A0AAV9YBZ8_9CRYT</name>
<gene>
    <name evidence="3" type="ORF">RS030_111959</name>
</gene>
<keyword evidence="1" id="KW-0175">Coiled coil</keyword>
<evidence type="ECO:0000313" key="4">
    <source>
        <dbReference type="Proteomes" id="UP001311799"/>
    </source>
</evidence>
<keyword evidence="4" id="KW-1185">Reference proteome</keyword>
<feature type="region of interest" description="Disordered" evidence="2">
    <location>
        <begin position="187"/>
        <end position="220"/>
    </location>
</feature>
<feature type="region of interest" description="Disordered" evidence="2">
    <location>
        <begin position="272"/>
        <end position="313"/>
    </location>
</feature>
<dbReference type="AlphaFoldDB" id="A0AAV9YBZ8"/>
<evidence type="ECO:0000256" key="1">
    <source>
        <dbReference type="SAM" id="Coils"/>
    </source>
</evidence>
<feature type="compositionally biased region" description="Basic and acidic residues" evidence="2">
    <location>
        <begin position="284"/>
        <end position="297"/>
    </location>
</feature>
<dbReference type="Proteomes" id="UP001311799">
    <property type="component" value="Unassembled WGS sequence"/>
</dbReference>
<evidence type="ECO:0000256" key="2">
    <source>
        <dbReference type="SAM" id="MobiDB-lite"/>
    </source>
</evidence>
<evidence type="ECO:0000313" key="3">
    <source>
        <dbReference type="EMBL" id="KAK6590971.1"/>
    </source>
</evidence>
<reference evidence="3 4" key="1">
    <citation type="submission" date="2023-10" db="EMBL/GenBank/DDBJ databases">
        <title>Comparative genomics analysis reveals potential genetic determinants of host preference in Cryptosporidium xiaoi.</title>
        <authorList>
            <person name="Xiao L."/>
            <person name="Li J."/>
        </authorList>
    </citation>
    <scope>NUCLEOTIDE SEQUENCE [LARGE SCALE GENOMIC DNA]</scope>
    <source>
        <strain evidence="3 4">52996</strain>
    </source>
</reference>
<protein>
    <submittedName>
        <fullName evidence="3">ORF 73</fullName>
    </submittedName>
</protein>
<accession>A0AAV9YBZ8</accession>
<comment type="caution">
    <text evidence="3">The sequence shown here is derived from an EMBL/GenBank/DDBJ whole genome shotgun (WGS) entry which is preliminary data.</text>
</comment>
<proteinExistence type="predicted"/>
<sequence length="358" mass="40743">MSESNVMYHPFQGYIESGIAEIEKSTRKIVEIETKKFEAYIDVLKDQIVSLSVLEEKNESLQSEIACITEKLSLRELEMESKEKRIFELEKEACNSSKDKKNYEKELSKLVKEKQNLIKELSEMHSKLQVMNIKNNQIEDNLDVVASKGKKRTSQNNNINVLENVSSESVPFKKSRLRRLQNEDIQQVEPKKSITKESNNQKTEGVMSRKSNKNNTGKMETNPLKSVLEKTNLGKIRPPTLKGRVVKAAEAANPSLLVSNYSLELKSMCDNEKVSSLKKSKSNRKTDSEKSNNDKKQKSVKKTSKLAKIAKTPHYSENVLNSMKVSELKDICSEINLEINPKSKKLDIIKAILSFQGE</sequence>
<feature type="coiled-coil region" evidence="1">
    <location>
        <begin position="44"/>
        <end position="127"/>
    </location>
</feature>
<organism evidence="3 4">
    <name type="scientific">Cryptosporidium xiaoi</name>
    <dbReference type="NCBI Taxonomy" id="659607"/>
    <lineage>
        <taxon>Eukaryota</taxon>
        <taxon>Sar</taxon>
        <taxon>Alveolata</taxon>
        <taxon>Apicomplexa</taxon>
        <taxon>Conoidasida</taxon>
        <taxon>Coccidia</taxon>
        <taxon>Eucoccidiorida</taxon>
        <taxon>Eimeriorina</taxon>
        <taxon>Cryptosporidiidae</taxon>
        <taxon>Cryptosporidium</taxon>
    </lineage>
</organism>
<dbReference type="EMBL" id="JAWDEY010000002">
    <property type="protein sequence ID" value="KAK6590971.1"/>
    <property type="molecule type" value="Genomic_DNA"/>
</dbReference>